<dbReference type="EMBL" id="JACHHB010000001">
    <property type="protein sequence ID" value="MBB5171878.1"/>
    <property type="molecule type" value="Genomic_DNA"/>
</dbReference>
<keyword evidence="3" id="KW-1185">Reference proteome</keyword>
<keyword evidence="1" id="KW-0175">Coiled coil</keyword>
<proteinExistence type="predicted"/>
<dbReference type="Proteomes" id="UP000551878">
    <property type="component" value="Unassembled WGS sequence"/>
</dbReference>
<sequence>MSEDRLNSLESHMQQLLQMMAENNKMAVQNQKMTVENQEMAVENQKMVKENNKIVTDLATRMEHMEHVFQEEQQTNKELLKELRSHQVDIDYLRNQVSKHDMKINKLKTSLQS</sequence>
<protein>
    <submittedName>
        <fullName evidence="2">Chromosome segregation ATPase</fullName>
    </submittedName>
</protein>
<gene>
    <name evidence="2" type="ORF">HNQ41_000018</name>
</gene>
<dbReference type="AlphaFoldDB" id="A0A840QIT7"/>
<evidence type="ECO:0000313" key="2">
    <source>
        <dbReference type="EMBL" id="MBB5171878.1"/>
    </source>
</evidence>
<evidence type="ECO:0000313" key="3">
    <source>
        <dbReference type="Proteomes" id="UP000551878"/>
    </source>
</evidence>
<feature type="coiled-coil region" evidence="1">
    <location>
        <begin position="62"/>
        <end position="96"/>
    </location>
</feature>
<dbReference type="RefSeq" id="WP_184662377.1">
    <property type="nucleotide sequence ID" value="NZ_JACHHB010000001.1"/>
</dbReference>
<name>A0A840QIT7_9BACI</name>
<accession>A0A840QIT7</accession>
<comment type="caution">
    <text evidence="2">The sequence shown here is derived from an EMBL/GenBank/DDBJ whole genome shotgun (WGS) entry which is preliminary data.</text>
</comment>
<organism evidence="2 3">
    <name type="scientific">Texcoconibacillus texcoconensis</name>
    <dbReference type="NCBI Taxonomy" id="1095777"/>
    <lineage>
        <taxon>Bacteria</taxon>
        <taxon>Bacillati</taxon>
        <taxon>Bacillota</taxon>
        <taxon>Bacilli</taxon>
        <taxon>Bacillales</taxon>
        <taxon>Bacillaceae</taxon>
        <taxon>Texcoconibacillus</taxon>
    </lineage>
</organism>
<evidence type="ECO:0000256" key="1">
    <source>
        <dbReference type="SAM" id="Coils"/>
    </source>
</evidence>
<reference evidence="2 3" key="1">
    <citation type="submission" date="2020-08" db="EMBL/GenBank/DDBJ databases">
        <title>Genomic Encyclopedia of Type Strains, Phase IV (KMG-IV): sequencing the most valuable type-strain genomes for metagenomic binning, comparative biology and taxonomic classification.</title>
        <authorList>
            <person name="Goeker M."/>
        </authorList>
    </citation>
    <scope>NUCLEOTIDE SEQUENCE [LARGE SCALE GENOMIC DNA]</scope>
    <source>
        <strain evidence="2 3">DSM 24696</strain>
    </source>
</reference>